<feature type="transmembrane region" description="Helical" evidence="1">
    <location>
        <begin position="21"/>
        <end position="43"/>
    </location>
</feature>
<proteinExistence type="predicted"/>
<keyword evidence="3" id="KW-1185">Reference proteome</keyword>
<gene>
    <name evidence="2" type="ORF">Dalu01_01788</name>
</gene>
<comment type="caution">
    <text evidence="2">The sequence shown here is derived from an EMBL/GenBank/DDBJ whole genome shotgun (WGS) entry which is preliminary data.</text>
</comment>
<protein>
    <submittedName>
        <fullName evidence="2">Uncharacterized protein</fullName>
    </submittedName>
</protein>
<keyword evidence="1" id="KW-0812">Transmembrane</keyword>
<evidence type="ECO:0000313" key="3">
    <source>
        <dbReference type="Proteomes" id="UP001404956"/>
    </source>
</evidence>
<sequence length="47" mass="5292">MRLPRKKHPTTREKRRKRPLKPAEIIAILSAGAGLITALAHLIQALR</sequence>
<dbReference type="Proteomes" id="UP001404956">
    <property type="component" value="Unassembled WGS sequence"/>
</dbReference>
<keyword evidence="1" id="KW-0472">Membrane</keyword>
<dbReference type="EMBL" id="BAABRV010000003">
    <property type="protein sequence ID" value="GAA5533388.1"/>
    <property type="molecule type" value="Genomic_DNA"/>
</dbReference>
<name>A0ABP9XDE0_9DEIO</name>
<organism evidence="2 3">
    <name type="scientific">Deinococcus aluminii</name>
    <dbReference type="NCBI Taxonomy" id="1656885"/>
    <lineage>
        <taxon>Bacteria</taxon>
        <taxon>Thermotogati</taxon>
        <taxon>Deinococcota</taxon>
        <taxon>Deinococci</taxon>
        <taxon>Deinococcales</taxon>
        <taxon>Deinococcaceae</taxon>
        <taxon>Deinococcus</taxon>
    </lineage>
</organism>
<evidence type="ECO:0000256" key="1">
    <source>
        <dbReference type="SAM" id="Phobius"/>
    </source>
</evidence>
<reference evidence="2 3" key="1">
    <citation type="submission" date="2024-02" db="EMBL/GenBank/DDBJ databases">
        <title>Deinococcus aluminii NBRC 112889.</title>
        <authorList>
            <person name="Ichikawa N."/>
            <person name="Katano-Makiyama Y."/>
            <person name="Hidaka K."/>
        </authorList>
    </citation>
    <scope>NUCLEOTIDE SEQUENCE [LARGE SCALE GENOMIC DNA]</scope>
    <source>
        <strain evidence="2 3">NBRC 112889</strain>
    </source>
</reference>
<accession>A0ABP9XDE0</accession>
<keyword evidence="1" id="KW-1133">Transmembrane helix</keyword>
<evidence type="ECO:0000313" key="2">
    <source>
        <dbReference type="EMBL" id="GAA5533388.1"/>
    </source>
</evidence>